<evidence type="ECO:0000313" key="3">
    <source>
        <dbReference type="EMBL" id="MBI3013831.1"/>
    </source>
</evidence>
<dbReference type="EMBL" id="JACPSX010000032">
    <property type="protein sequence ID" value="MBI3013831.1"/>
    <property type="molecule type" value="Genomic_DNA"/>
</dbReference>
<dbReference type="InterPro" id="IPR050126">
    <property type="entry name" value="Ap4A_hydrolase"/>
</dbReference>
<dbReference type="GO" id="GO:0016791">
    <property type="term" value="F:phosphatase activity"/>
    <property type="evidence" value="ECO:0007669"/>
    <property type="project" value="TreeGrafter"/>
</dbReference>
<dbReference type="PANTHER" id="PTHR42850:SF2">
    <property type="entry name" value="BLL5683 PROTEIN"/>
    <property type="match status" value="1"/>
</dbReference>
<evidence type="ECO:0000259" key="2">
    <source>
        <dbReference type="Pfam" id="PF12850"/>
    </source>
</evidence>
<proteinExistence type="inferred from homology"/>
<dbReference type="SUPFAM" id="SSF56300">
    <property type="entry name" value="Metallo-dependent phosphatases"/>
    <property type="match status" value="1"/>
</dbReference>
<name>A0A932GMQ6_UNCTE</name>
<dbReference type="CDD" id="cd00838">
    <property type="entry name" value="MPP_superfamily"/>
    <property type="match status" value="1"/>
</dbReference>
<comment type="caution">
    <text evidence="3">The sequence shown here is derived from an EMBL/GenBank/DDBJ whole genome shotgun (WGS) entry which is preliminary data.</text>
</comment>
<dbReference type="AlphaFoldDB" id="A0A932GMQ6"/>
<feature type="domain" description="Calcineurin-like phosphoesterase" evidence="2">
    <location>
        <begin position="1"/>
        <end position="205"/>
    </location>
</feature>
<dbReference type="GO" id="GO:0005737">
    <property type="term" value="C:cytoplasm"/>
    <property type="evidence" value="ECO:0007669"/>
    <property type="project" value="TreeGrafter"/>
</dbReference>
<dbReference type="InterPro" id="IPR029052">
    <property type="entry name" value="Metallo-depent_PP-like"/>
</dbReference>
<dbReference type="Proteomes" id="UP000741360">
    <property type="component" value="Unassembled WGS sequence"/>
</dbReference>
<evidence type="ECO:0000256" key="1">
    <source>
        <dbReference type="ARBA" id="ARBA00008950"/>
    </source>
</evidence>
<dbReference type="PANTHER" id="PTHR42850">
    <property type="entry name" value="METALLOPHOSPHOESTERASE"/>
    <property type="match status" value="1"/>
</dbReference>
<comment type="similarity">
    <text evidence="1">Belongs to the metallophosphoesterase superfamily. YfcE family.</text>
</comment>
<dbReference type="InterPro" id="IPR011152">
    <property type="entry name" value="Pesterase_MJ0912"/>
</dbReference>
<protein>
    <submittedName>
        <fullName evidence="3">Metallophosphoesterase family protein</fullName>
    </submittedName>
</protein>
<sequence>MRIGIFSDVHGNLEALLVVLAGLEAEKVERRACLGDLVGYGPDPGACMDLIRQRADVVLAGNHDHAVLGLTDISLFNPYARTAVLWTRSQLTPAETSYLAGLPVSCSWEGLCLAHSSPCEPAMWHYVFSLEEAETNFHCFREPICFVGHSHSPAFFVQEEPGRVVCRQATRLDIEKGKRYLINVGSVGQPRDGDPRAGYLIYDTDAARIELKRVAYDVAATQAKMARAGLPRFLIERLAVGH</sequence>
<dbReference type="InterPro" id="IPR024654">
    <property type="entry name" value="Calcineurin-like_PHP_lpxH"/>
</dbReference>
<dbReference type="Pfam" id="PF12850">
    <property type="entry name" value="Metallophos_2"/>
    <property type="match status" value="1"/>
</dbReference>
<reference evidence="3" key="1">
    <citation type="submission" date="2020-07" db="EMBL/GenBank/DDBJ databases">
        <title>Huge and variable diversity of episymbiotic CPR bacteria and DPANN archaea in groundwater ecosystems.</title>
        <authorList>
            <person name="He C.Y."/>
            <person name="Keren R."/>
            <person name="Whittaker M."/>
            <person name="Farag I.F."/>
            <person name="Doudna J."/>
            <person name="Cate J.H.D."/>
            <person name="Banfield J.F."/>
        </authorList>
    </citation>
    <scope>NUCLEOTIDE SEQUENCE</scope>
    <source>
        <strain evidence="3">NC_groundwater_717_Ag_S-0.2um_59_8</strain>
    </source>
</reference>
<evidence type="ECO:0000313" key="4">
    <source>
        <dbReference type="Proteomes" id="UP000741360"/>
    </source>
</evidence>
<accession>A0A932GMQ6</accession>
<dbReference type="Gene3D" id="3.60.21.10">
    <property type="match status" value="1"/>
</dbReference>
<gene>
    <name evidence="3" type="ORF">HYY65_01915</name>
</gene>
<organism evidence="3 4">
    <name type="scientific">Tectimicrobiota bacterium</name>
    <dbReference type="NCBI Taxonomy" id="2528274"/>
    <lineage>
        <taxon>Bacteria</taxon>
        <taxon>Pseudomonadati</taxon>
        <taxon>Nitrospinota/Tectimicrobiota group</taxon>
        <taxon>Candidatus Tectimicrobiota</taxon>
    </lineage>
</organism>
<dbReference type="PIRSF" id="PIRSF000883">
    <property type="entry name" value="Pesterase_MJ0912"/>
    <property type="match status" value="1"/>
</dbReference>